<proteinExistence type="predicted"/>
<protein>
    <submittedName>
        <fullName evidence="5">Type IV secretion protein Rhs</fullName>
    </submittedName>
</protein>
<feature type="signal peptide" evidence="3">
    <location>
        <begin position="1"/>
        <end position="21"/>
    </location>
</feature>
<reference evidence="5 6" key="1">
    <citation type="submission" date="2019-11" db="EMBL/GenBank/DDBJ databases">
        <title>Novel species isolated from a subtropical stream in China.</title>
        <authorList>
            <person name="Lu H."/>
        </authorList>
    </citation>
    <scope>NUCLEOTIDE SEQUENCE [LARGE SCALE GENOMIC DNA]</scope>
    <source>
        <strain evidence="5 6">FT92W</strain>
    </source>
</reference>
<dbReference type="Pfam" id="PF05593">
    <property type="entry name" value="RHS_repeat"/>
    <property type="match status" value="3"/>
</dbReference>
<dbReference type="InterPro" id="IPR022385">
    <property type="entry name" value="Rhs_assc_core"/>
</dbReference>
<evidence type="ECO:0000256" key="2">
    <source>
        <dbReference type="SAM" id="MobiDB-lite"/>
    </source>
</evidence>
<evidence type="ECO:0000313" key="5">
    <source>
        <dbReference type="EMBL" id="MRV75348.1"/>
    </source>
</evidence>
<keyword evidence="1" id="KW-0677">Repeat</keyword>
<keyword evidence="3" id="KW-0732">Signal</keyword>
<dbReference type="Proteomes" id="UP000446768">
    <property type="component" value="Unassembled WGS sequence"/>
</dbReference>
<evidence type="ECO:0000256" key="3">
    <source>
        <dbReference type="SAM" id="SignalP"/>
    </source>
</evidence>
<sequence length="756" mass="80782">MKRHPGLTLAALVLAWGGASAQQNTTFSYQYDNNGNLTKVTDPLSQVTDRSYDVLNRQLQQLQPPPVTGAARPAINYTYDALDQLSTVRDPRNLTTTYTVDGLGWQTALASPDTNSTTYTHDNAGNVLTATDARGKTTTYTYDVLSRITGIAYASGTPTQFEYDVGANAIGRLTRMSDSSGQSSYGYSQTGRLLVFTQRTMAGAATFERSVGYAYDGNDRLQSLTYPSGNRLSYEYDAAGRVVRVTLNPGNGSGGTDTGTVTVLLDKIGYAPFGAARSWEWGNSSEQAPHLYSRSFDLDGRLAAYPLGSINGTAPVRSLTYDAASRITAMTHGANTAYDQSFGYDALGRLTSFVSANSSQSYAYDATGNRTQLGVGAATYTFTTAATSNRLSSTTGPAPARSNSYDASGNLTGDGTQTYVYNDAGRMASATRAGVTTNYLYNGRGERVAKSGTGVAGGANFYVYGQPGLLLGEYDAGGAAIEETVYLEGMPVAVLKPASNGGMAVYYVFADHLNTPRVIEAADSGAVVWRWDQADPFGAGAPDENPGQQGVFSYNLRFPGQIYDRESNNLYNYFRDYDPQTGRYIESDPIGLGGGINTYGYVEGNPVSASDPLGLVKIILLPPTDPNYAAAVNAPDIAGAFTVISHGSPQSVNHMNASQLEKFLRKRGWNPKKQPLILDACRTGQGPGSIGDQVARNSGGVVIAPSDRTWTTNWGTNFDKPYPPMSDNHDSVWNNVPNLSKPGTWNTFTSSGQITN</sequence>
<organism evidence="5 6">
    <name type="scientific">Pseudoduganella rivuli</name>
    <dbReference type="NCBI Taxonomy" id="2666085"/>
    <lineage>
        <taxon>Bacteria</taxon>
        <taxon>Pseudomonadati</taxon>
        <taxon>Pseudomonadota</taxon>
        <taxon>Betaproteobacteria</taxon>
        <taxon>Burkholderiales</taxon>
        <taxon>Oxalobacteraceae</taxon>
        <taxon>Telluria group</taxon>
        <taxon>Pseudoduganella</taxon>
    </lineage>
</organism>
<feature type="region of interest" description="Disordered" evidence="2">
    <location>
        <begin position="390"/>
        <end position="409"/>
    </location>
</feature>
<accession>A0A7X2LVU7</accession>
<evidence type="ECO:0000256" key="1">
    <source>
        <dbReference type="ARBA" id="ARBA00022737"/>
    </source>
</evidence>
<dbReference type="PANTHER" id="PTHR32305:SF15">
    <property type="entry name" value="PROTEIN RHSA-RELATED"/>
    <property type="match status" value="1"/>
</dbReference>
<dbReference type="Gene3D" id="2.180.10.10">
    <property type="entry name" value="RHS repeat-associated core"/>
    <property type="match status" value="2"/>
</dbReference>
<dbReference type="PANTHER" id="PTHR32305">
    <property type="match status" value="1"/>
</dbReference>
<gene>
    <name evidence="5" type="ORF">GJ700_26885</name>
</gene>
<dbReference type="NCBIfam" id="TIGR03696">
    <property type="entry name" value="Rhs_assc_core"/>
    <property type="match status" value="1"/>
</dbReference>
<dbReference type="RefSeq" id="WP_154379815.1">
    <property type="nucleotide sequence ID" value="NZ_WKJJ01000020.1"/>
</dbReference>
<dbReference type="InterPro" id="IPR050708">
    <property type="entry name" value="T6SS_VgrG/RHS"/>
</dbReference>
<dbReference type="InterPro" id="IPR006530">
    <property type="entry name" value="YD"/>
</dbReference>
<dbReference type="Pfam" id="PF25023">
    <property type="entry name" value="TEN_YD-shell"/>
    <property type="match status" value="1"/>
</dbReference>
<dbReference type="AlphaFoldDB" id="A0A7X2LVU7"/>
<dbReference type="InterPro" id="IPR031325">
    <property type="entry name" value="RHS_repeat"/>
</dbReference>
<feature type="domain" description="Teneurin-like YD-shell" evidence="4">
    <location>
        <begin position="318"/>
        <end position="588"/>
    </location>
</feature>
<keyword evidence="6" id="KW-1185">Reference proteome</keyword>
<evidence type="ECO:0000313" key="6">
    <source>
        <dbReference type="Proteomes" id="UP000446768"/>
    </source>
</evidence>
<dbReference type="PRINTS" id="PR00394">
    <property type="entry name" value="RHSPROTEIN"/>
</dbReference>
<dbReference type="NCBIfam" id="TIGR01643">
    <property type="entry name" value="YD_repeat_2x"/>
    <property type="match status" value="3"/>
</dbReference>
<comment type="caution">
    <text evidence="5">The sequence shown here is derived from an EMBL/GenBank/DDBJ whole genome shotgun (WGS) entry which is preliminary data.</text>
</comment>
<feature type="chain" id="PRO_5030619230" evidence="3">
    <location>
        <begin position="22"/>
        <end position="756"/>
    </location>
</feature>
<dbReference type="InterPro" id="IPR056823">
    <property type="entry name" value="TEN-like_YD-shell"/>
</dbReference>
<name>A0A7X2LVU7_9BURK</name>
<dbReference type="EMBL" id="WKJJ01000020">
    <property type="protein sequence ID" value="MRV75348.1"/>
    <property type="molecule type" value="Genomic_DNA"/>
</dbReference>
<evidence type="ECO:0000259" key="4">
    <source>
        <dbReference type="Pfam" id="PF25023"/>
    </source>
</evidence>